<feature type="region of interest" description="Disordered" evidence="3">
    <location>
        <begin position="665"/>
        <end position="788"/>
    </location>
</feature>
<evidence type="ECO:0000256" key="1">
    <source>
        <dbReference type="ARBA" id="ARBA00023049"/>
    </source>
</evidence>
<feature type="compositionally biased region" description="Low complexity" evidence="3">
    <location>
        <begin position="187"/>
        <end position="206"/>
    </location>
</feature>
<feature type="compositionally biased region" description="Polar residues" evidence="3">
    <location>
        <begin position="514"/>
        <end position="538"/>
    </location>
</feature>
<keyword evidence="1" id="KW-0482">Metalloprotease</keyword>
<feature type="region of interest" description="Disordered" evidence="3">
    <location>
        <begin position="332"/>
        <end position="354"/>
    </location>
</feature>
<organism evidence="6 7">
    <name type="scientific">Orchesella cincta</name>
    <name type="common">Springtail</name>
    <name type="synonym">Podura cincta</name>
    <dbReference type="NCBI Taxonomy" id="48709"/>
    <lineage>
        <taxon>Eukaryota</taxon>
        <taxon>Metazoa</taxon>
        <taxon>Ecdysozoa</taxon>
        <taxon>Arthropoda</taxon>
        <taxon>Hexapoda</taxon>
        <taxon>Collembola</taxon>
        <taxon>Entomobryomorpha</taxon>
        <taxon>Entomobryoidea</taxon>
        <taxon>Orchesellidae</taxon>
        <taxon>Orchesellinae</taxon>
        <taxon>Orchesella</taxon>
    </lineage>
</organism>
<feature type="compositionally biased region" description="Low complexity" evidence="3">
    <location>
        <begin position="1008"/>
        <end position="1027"/>
    </location>
</feature>
<dbReference type="InterPro" id="IPR000742">
    <property type="entry name" value="EGF"/>
</dbReference>
<reference evidence="6 7" key="1">
    <citation type="journal article" date="2016" name="Genome Biol. Evol.">
        <title>Gene Family Evolution Reflects Adaptation to Soil Environmental Stressors in the Genome of the Collembolan Orchesella cincta.</title>
        <authorList>
            <person name="Faddeeva-Vakhrusheva A."/>
            <person name="Derks M.F."/>
            <person name="Anvar S.Y."/>
            <person name="Agamennone V."/>
            <person name="Suring W."/>
            <person name="Smit S."/>
            <person name="van Straalen N.M."/>
            <person name="Roelofs D."/>
        </authorList>
    </citation>
    <scope>NUCLEOTIDE SEQUENCE [LARGE SCALE GENOMIC DNA]</scope>
    <source>
        <tissue evidence="6">Mixed pool</tissue>
    </source>
</reference>
<keyword evidence="2" id="KW-1015">Disulfide bond</keyword>
<dbReference type="PROSITE" id="PS50026">
    <property type="entry name" value="EGF_3"/>
    <property type="match status" value="1"/>
</dbReference>
<evidence type="ECO:0000256" key="2">
    <source>
        <dbReference type="PROSITE-ProRule" id="PRU00076"/>
    </source>
</evidence>
<keyword evidence="4" id="KW-1133">Transmembrane helix</keyword>
<feature type="region of interest" description="Disordered" evidence="3">
    <location>
        <begin position="177"/>
        <end position="206"/>
    </location>
</feature>
<name>A0A1D2N394_ORCCI</name>
<feature type="compositionally biased region" description="Polar residues" evidence="3">
    <location>
        <begin position="956"/>
        <end position="967"/>
    </location>
</feature>
<keyword evidence="1" id="KW-0378">Hydrolase</keyword>
<feature type="compositionally biased region" description="Polar residues" evidence="3">
    <location>
        <begin position="460"/>
        <end position="471"/>
    </location>
</feature>
<keyword evidence="2" id="KW-0245">EGF-like domain</keyword>
<dbReference type="AlphaFoldDB" id="A0A1D2N394"/>
<feature type="compositionally biased region" description="Low complexity" evidence="3">
    <location>
        <begin position="726"/>
        <end position="741"/>
    </location>
</feature>
<feature type="region of interest" description="Disordered" evidence="3">
    <location>
        <begin position="433"/>
        <end position="484"/>
    </location>
</feature>
<feature type="compositionally biased region" description="Low complexity" evidence="3">
    <location>
        <begin position="472"/>
        <end position="484"/>
    </location>
</feature>
<feature type="compositionally biased region" description="Polar residues" evidence="3">
    <location>
        <begin position="177"/>
        <end position="186"/>
    </location>
</feature>
<keyword evidence="1" id="KW-0645">Protease</keyword>
<feature type="compositionally biased region" description="Polar residues" evidence="3">
    <location>
        <begin position="377"/>
        <end position="401"/>
    </location>
</feature>
<evidence type="ECO:0000256" key="3">
    <source>
        <dbReference type="SAM" id="MobiDB-lite"/>
    </source>
</evidence>
<dbReference type="Gene3D" id="2.60.120.260">
    <property type="entry name" value="Galactose-binding domain-like"/>
    <property type="match status" value="1"/>
</dbReference>
<dbReference type="STRING" id="48709.A0A1D2N394"/>
<evidence type="ECO:0000259" key="5">
    <source>
        <dbReference type="PROSITE" id="PS50026"/>
    </source>
</evidence>
<dbReference type="Proteomes" id="UP000094527">
    <property type="component" value="Unassembled WGS sequence"/>
</dbReference>
<dbReference type="GO" id="GO:0008237">
    <property type="term" value="F:metallopeptidase activity"/>
    <property type="evidence" value="ECO:0007669"/>
    <property type="project" value="UniProtKB-KW"/>
</dbReference>
<evidence type="ECO:0000313" key="7">
    <source>
        <dbReference type="Proteomes" id="UP000094527"/>
    </source>
</evidence>
<feature type="domain" description="EGF-like" evidence="5">
    <location>
        <begin position="20"/>
        <end position="52"/>
    </location>
</feature>
<dbReference type="GO" id="GO:0007229">
    <property type="term" value="P:integrin-mediated signaling pathway"/>
    <property type="evidence" value="ECO:0007669"/>
    <property type="project" value="UniProtKB-KW"/>
</dbReference>
<evidence type="ECO:0000313" key="6">
    <source>
        <dbReference type="EMBL" id="ODM99722.1"/>
    </source>
</evidence>
<accession>A0A1D2N394</accession>
<keyword evidence="4" id="KW-0812">Transmembrane</keyword>
<dbReference type="PROSITE" id="PS00022">
    <property type="entry name" value="EGF_1"/>
    <property type="match status" value="1"/>
</dbReference>
<feature type="transmembrane region" description="Helical" evidence="4">
    <location>
        <begin position="77"/>
        <end position="98"/>
    </location>
</feature>
<dbReference type="PANTHER" id="PTHR11905:SF159">
    <property type="entry name" value="ADAM METALLOPROTEASE"/>
    <property type="match status" value="1"/>
</dbReference>
<feature type="region of interest" description="Disordered" evidence="3">
    <location>
        <begin position="120"/>
        <end position="162"/>
    </location>
</feature>
<feature type="compositionally biased region" description="Polar residues" evidence="3">
    <location>
        <begin position="625"/>
        <end position="635"/>
    </location>
</feature>
<feature type="compositionally biased region" description="Basic and acidic residues" evidence="3">
    <location>
        <begin position="937"/>
        <end position="955"/>
    </location>
</feature>
<feature type="disulfide bond" evidence="2">
    <location>
        <begin position="24"/>
        <end position="34"/>
    </location>
</feature>
<feature type="region of interest" description="Disordered" evidence="3">
    <location>
        <begin position="377"/>
        <end position="408"/>
    </location>
</feature>
<keyword evidence="7" id="KW-1185">Reference proteome</keyword>
<comment type="caution">
    <text evidence="6">The sequence shown here is derived from an EMBL/GenBank/DDBJ whole genome shotgun (WGS) entry which is preliminary data.</text>
</comment>
<dbReference type="EMBL" id="LJIJ01000259">
    <property type="protein sequence ID" value="ODM99722.1"/>
    <property type="molecule type" value="Genomic_DNA"/>
</dbReference>
<dbReference type="PROSITE" id="PS01186">
    <property type="entry name" value="EGF_2"/>
    <property type="match status" value="1"/>
</dbReference>
<dbReference type="OrthoDB" id="5951731at2759"/>
<feature type="compositionally biased region" description="Polar residues" evidence="3">
    <location>
        <begin position="892"/>
        <end position="911"/>
    </location>
</feature>
<protein>
    <submittedName>
        <fullName evidence="6">Disintegrin and metalloproteinase domain-containing protein 9</fullName>
    </submittedName>
</protein>
<proteinExistence type="predicted"/>
<dbReference type="PANTHER" id="PTHR11905">
    <property type="entry name" value="ADAM A DISINTEGRIN AND METALLOPROTEASE DOMAIN"/>
    <property type="match status" value="1"/>
</dbReference>
<feature type="disulfide bond" evidence="2">
    <location>
        <begin position="42"/>
        <end position="51"/>
    </location>
</feature>
<keyword evidence="6" id="KW-0401">Integrin</keyword>
<gene>
    <name evidence="6" type="ORF">Ocin01_06957</name>
</gene>
<evidence type="ECO:0000256" key="4">
    <source>
        <dbReference type="SAM" id="Phobius"/>
    </source>
</evidence>
<feature type="compositionally biased region" description="Low complexity" evidence="3">
    <location>
        <begin position="641"/>
        <end position="653"/>
    </location>
</feature>
<comment type="caution">
    <text evidence="2">Lacks conserved residue(s) required for the propagation of feature annotation.</text>
</comment>
<feature type="region of interest" description="Disordered" evidence="3">
    <location>
        <begin position="876"/>
        <end position="1050"/>
    </location>
</feature>
<dbReference type="GO" id="GO:0006509">
    <property type="term" value="P:membrane protein ectodomain proteolysis"/>
    <property type="evidence" value="ECO:0007669"/>
    <property type="project" value="TreeGrafter"/>
</dbReference>
<feature type="region of interest" description="Disordered" evidence="3">
    <location>
        <begin position="500"/>
        <end position="653"/>
    </location>
</feature>
<feature type="compositionally biased region" description="Polar residues" evidence="3">
    <location>
        <begin position="138"/>
        <end position="152"/>
    </location>
</feature>
<keyword evidence="4" id="KW-0472">Membrane</keyword>
<feature type="compositionally biased region" description="Low complexity" evidence="3">
    <location>
        <begin position="539"/>
        <end position="567"/>
    </location>
</feature>
<sequence>MIIMCVNQKCVAVDSILGAKYPVCAHDCSGRGVCNSKGNCHCEDGYGGHYCEASGYGGSIDSGPAVDPYGTSKFFKILYVTFLGFIPLIAIITFYIYYAGDYFKKLCYSIITLQAFKDNRSQRGNKPSSNGGGFRSVDISSPTAQQNHSGQNGAPPGQGGEQPDFFGQYKGFSLSPIKSSPLPQQRSGGANNGTTSASSATSHNNNNVEVTTASTASLPNGSIQSQTNSNVYYSSVPKQTETLLGNSDKSFRVGNPQTTLVQNSGGCRGLNLFQALFLFRQEVKTKAQTVTLHYMKIQGQKNRLRKFRSLRSLRVCNGQRLLSSPDALNEMKKFGGKASPAGEPNSPTVKKESTFGSTSALSRIAAAFPFVRNSFRISGSSDDNAKNSPGKSNKVTPTGQHDQVDSPCYANLPAQQQHQESIKKPALKNADRIKAASPPPSTGSTISKPIPKVQRAHSMIQPSSNRNSAFHASTKASRSTSSTSAHLHVIEFQRCKIQVSPKLDSPPVPPPNDAVTSRASQSPKGIRSSITRFTFGNRSRSASPSSSSIKPPPTTTNYSPNNNTTPTLFKAPIAQVEELSSPCSPPGSASKKDKENIYDTIDEGMSNGLKKKDSCEGSSSGDSSPTQGKKSNGGSSEKIETLSTGSSESNNGGLLSEIISEIQSRNKESIYNSVDRRKKKREKKAAAASAALFASIKQEQSKPEITPKPSLSTLSASRKIPDPREASSSSSPNSSRRYVSPLTNQSFSFYKKPVGPSSTPPGKLDEAEKPKVSSPSRSHKWTGASGSALPTANVATSAAKPTCAVNGVPKVTTSPSYVAKINYFSNLTQASNTPMKPINSIPAPSKENAAKEIIYAPSNVDLSGMIQEGRKPLRCNNPPVYYNNKDLESDLNDANSNPVTDNNTTTSNKQGTLGRKPLGIYGSLGRKVATPVIRSNSIEKEKQEARARSRSRESTPDTSTTASSVENETTGSSGGESGSPQVGYKPFNPYLNRPLTFSTFRPSGGAKTSVSSSTSNNSTPTSRPTLTMNGSTAKGGLNGTTCSVSSKPVPGVTNGVGVVASPVQLRSPNRLVK</sequence>